<dbReference type="EMBL" id="GL376567">
    <property type="status" value="NOT_ANNOTATED_CDS"/>
    <property type="molecule type" value="Genomic_DNA"/>
</dbReference>
<dbReference type="Proteomes" id="UP000019132">
    <property type="component" value="Unassembled WGS sequence"/>
</dbReference>
<reference evidence="2" key="1">
    <citation type="journal article" date="2010" name="Genome Biol.">
        <title>Genome sequence of the necrotrophic plant pathogen Pythium ultimum reveals original pathogenicity mechanisms and effector repertoire.</title>
        <authorList>
            <person name="Levesque C.A."/>
            <person name="Brouwer H."/>
            <person name="Cano L."/>
            <person name="Hamilton J.P."/>
            <person name="Holt C."/>
            <person name="Huitema E."/>
            <person name="Raffaele S."/>
            <person name="Robideau G.P."/>
            <person name="Thines M."/>
            <person name="Win J."/>
            <person name="Zerillo M.M."/>
            <person name="Beakes G.W."/>
            <person name="Boore J.L."/>
            <person name="Busam D."/>
            <person name="Dumas B."/>
            <person name="Ferriera S."/>
            <person name="Fuerstenberg S.I."/>
            <person name="Gachon C.M."/>
            <person name="Gaulin E."/>
            <person name="Govers F."/>
            <person name="Grenville-Briggs L."/>
            <person name="Horner N."/>
            <person name="Hostetler J."/>
            <person name="Jiang R.H."/>
            <person name="Johnson J."/>
            <person name="Krajaejun T."/>
            <person name="Lin H."/>
            <person name="Meijer H.J."/>
            <person name="Moore B."/>
            <person name="Morris P."/>
            <person name="Phuntmart V."/>
            <person name="Puiu D."/>
            <person name="Shetty J."/>
            <person name="Stajich J.E."/>
            <person name="Tripathy S."/>
            <person name="Wawra S."/>
            <person name="van West P."/>
            <person name="Whitty B.R."/>
            <person name="Coutinho P.M."/>
            <person name="Henrissat B."/>
            <person name="Martin F."/>
            <person name="Thomas P.D."/>
            <person name="Tyler B.M."/>
            <person name="De Vries R.P."/>
            <person name="Kamoun S."/>
            <person name="Yandell M."/>
            <person name="Tisserat N."/>
            <person name="Buell C.R."/>
        </authorList>
    </citation>
    <scope>NUCLEOTIDE SEQUENCE</scope>
    <source>
        <strain evidence="2">DAOM:BR144</strain>
    </source>
</reference>
<sequence>MFNTRLVLLLSDDTTLPPYQAQKELYLARVRCRKAGVLAKCQDDFAAQTLHALGALLQHVEAKGELSGLDVSSGEFHFLDLFRCVVEEDKVLTPLISSGIRQQLTPPDLQNTMVQLWMSLGLMRAASSISQELLVILNDEVHR</sequence>
<dbReference type="eggNOG" id="ENOG502S6KI">
    <property type="taxonomic scope" value="Eukaryota"/>
</dbReference>
<protein>
    <submittedName>
        <fullName evidence="1">Uncharacterized protein</fullName>
    </submittedName>
</protein>
<evidence type="ECO:0000313" key="2">
    <source>
        <dbReference type="Proteomes" id="UP000019132"/>
    </source>
</evidence>
<dbReference type="AlphaFoldDB" id="K3WGJ4"/>
<dbReference type="InParanoid" id="K3WGJ4"/>
<dbReference type="VEuPathDB" id="FungiDB:PYU1_G004075"/>
<keyword evidence="2" id="KW-1185">Reference proteome</keyword>
<accession>K3WGJ4</accession>
<dbReference type="EnsemblProtists" id="PYU1_T004085">
    <property type="protein sequence ID" value="PYU1_T004085"/>
    <property type="gene ID" value="PYU1_G004075"/>
</dbReference>
<reference evidence="2" key="2">
    <citation type="submission" date="2010-04" db="EMBL/GenBank/DDBJ databases">
        <authorList>
            <person name="Buell R."/>
            <person name="Hamilton J."/>
            <person name="Hostetler J."/>
        </authorList>
    </citation>
    <scope>NUCLEOTIDE SEQUENCE [LARGE SCALE GENOMIC DNA]</scope>
    <source>
        <strain evidence="2">DAOM:BR144</strain>
    </source>
</reference>
<reference evidence="1" key="3">
    <citation type="submission" date="2015-02" db="UniProtKB">
        <authorList>
            <consortium name="EnsemblProtists"/>
        </authorList>
    </citation>
    <scope>IDENTIFICATION</scope>
    <source>
        <strain evidence="1">DAOM BR144</strain>
    </source>
</reference>
<evidence type="ECO:0000313" key="1">
    <source>
        <dbReference type="EnsemblProtists" id="PYU1_T004085"/>
    </source>
</evidence>
<organism evidence="1 2">
    <name type="scientific">Globisporangium ultimum (strain ATCC 200006 / CBS 805.95 / DAOM BR144)</name>
    <name type="common">Pythium ultimum</name>
    <dbReference type="NCBI Taxonomy" id="431595"/>
    <lineage>
        <taxon>Eukaryota</taxon>
        <taxon>Sar</taxon>
        <taxon>Stramenopiles</taxon>
        <taxon>Oomycota</taxon>
        <taxon>Peronosporomycetes</taxon>
        <taxon>Pythiales</taxon>
        <taxon>Pythiaceae</taxon>
        <taxon>Globisporangium</taxon>
    </lineage>
</organism>
<proteinExistence type="predicted"/>
<dbReference type="HOGENOM" id="CLU_150983_0_0_1"/>
<name>K3WGJ4_GLOUD</name>